<gene>
    <name evidence="1" type="ORF">EXIGLDRAFT_834936</name>
</gene>
<keyword evidence="2" id="KW-1185">Reference proteome</keyword>
<name>A0A166ARM5_EXIGL</name>
<protein>
    <submittedName>
        <fullName evidence="1">Uncharacterized protein</fullName>
    </submittedName>
</protein>
<organism evidence="1 2">
    <name type="scientific">Exidia glandulosa HHB12029</name>
    <dbReference type="NCBI Taxonomy" id="1314781"/>
    <lineage>
        <taxon>Eukaryota</taxon>
        <taxon>Fungi</taxon>
        <taxon>Dikarya</taxon>
        <taxon>Basidiomycota</taxon>
        <taxon>Agaricomycotina</taxon>
        <taxon>Agaricomycetes</taxon>
        <taxon>Auriculariales</taxon>
        <taxon>Exidiaceae</taxon>
        <taxon>Exidia</taxon>
    </lineage>
</organism>
<evidence type="ECO:0000313" key="2">
    <source>
        <dbReference type="Proteomes" id="UP000077266"/>
    </source>
</evidence>
<evidence type="ECO:0000313" key="1">
    <source>
        <dbReference type="EMBL" id="KZV94509.1"/>
    </source>
</evidence>
<dbReference type="Proteomes" id="UP000077266">
    <property type="component" value="Unassembled WGS sequence"/>
</dbReference>
<dbReference type="AlphaFoldDB" id="A0A166ARM5"/>
<dbReference type="EMBL" id="KV425971">
    <property type="protein sequence ID" value="KZV94509.1"/>
    <property type="molecule type" value="Genomic_DNA"/>
</dbReference>
<proteinExistence type="predicted"/>
<reference evidence="1 2" key="1">
    <citation type="journal article" date="2016" name="Mol. Biol. Evol.">
        <title>Comparative Genomics of Early-Diverging Mushroom-Forming Fungi Provides Insights into the Origins of Lignocellulose Decay Capabilities.</title>
        <authorList>
            <person name="Nagy L.G."/>
            <person name="Riley R."/>
            <person name="Tritt A."/>
            <person name="Adam C."/>
            <person name="Daum C."/>
            <person name="Floudas D."/>
            <person name="Sun H."/>
            <person name="Yadav J.S."/>
            <person name="Pangilinan J."/>
            <person name="Larsson K.H."/>
            <person name="Matsuura K."/>
            <person name="Barry K."/>
            <person name="Labutti K."/>
            <person name="Kuo R."/>
            <person name="Ohm R.A."/>
            <person name="Bhattacharya S.S."/>
            <person name="Shirouzu T."/>
            <person name="Yoshinaga Y."/>
            <person name="Martin F.M."/>
            <person name="Grigoriev I.V."/>
            <person name="Hibbett D.S."/>
        </authorList>
    </citation>
    <scope>NUCLEOTIDE SEQUENCE [LARGE SCALE GENOMIC DNA]</scope>
    <source>
        <strain evidence="1 2">HHB12029</strain>
    </source>
</reference>
<dbReference type="InParanoid" id="A0A166ARM5"/>
<sequence>MNAGQQIVLPRVLLRFGMGVAYVGEVLQTQTRPDASTGANHLWMDLYFLNDRMMTIDFTAMNARHQARYVDPSTPLTARPEA</sequence>
<accession>A0A166ARM5</accession>